<evidence type="ECO:0000313" key="3">
    <source>
        <dbReference type="Proteomes" id="UP000324758"/>
    </source>
</evidence>
<organism evidence="2 3">
    <name type="scientific">Bradyrhizobium rifense</name>
    <dbReference type="NCBI Taxonomy" id="515499"/>
    <lineage>
        <taxon>Bacteria</taxon>
        <taxon>Pseudomonadati</taxon>
        <taxon>Pseudomonadota</taxon>
        <taxon>Alphaproteobacteria</taxon>
        <taxon>Hyphomicrobiales</taxon>
        <taxon>Nitrobacteraceae</taxon>
        <taxon>Bradyrhizobium</taxon>
    </lineage>
</organism>
<gene>
    <name evidence="2" type="ORF">FXB40_34215</name>
</gene>
<evidence type="ECO:0000313" key="2">
    <source>
        <dbReference type="EMBL" id="TYL89984.1"/>
    </source>
</evidence>
<dbReference type="InterPro" id="IPR024983">
    <property type="entry name" value="CHAT_dom"/>
</dbReference>
<accession>A0A5D3K3T8</accession>
<proteinExistence type="predicted"/>
<dbReference type="AlphaFoldDB" id="A0A5D3K3T8"/>
<dbReference type="OrthoDB" id="9771112at2"/>
<keyword evidence="3" id="KW-1185">Reference proteome</keyword>
<dbReference type="Pfam" id="PF12770">
    <property type="entry name" value="CHAT"/>
    <property type="match status" value="1"/>
</dbReference>
<evidence type="ECO:0000259" key="1">
    <source>
        <dbReference type="Pfam" id="PF12770"/>
    </source>
</evidence>
<dbReference type="RefSeq" id="WP_148776677.1">
    <property type="nucleotide sequence ID" value="NZ_VSSS01000057.1"/>
</dbReference>
<protein>
    <submittedName>
        <fullName evidence="2">CHAT domain-containing protein</fullName>
    </submittedName>
</protein>
<dbReference type="Proteomes" id="UP000324758">
    <property type="component" value="Unassembled WGS sequence"/>
</dbReference>
<name>A0A5D3K3T8_9BRAD</name>
<reference evidence="2 3" key="1">
    <citation type="submission" date="2019-08" db="EMBL/GenBank/DDBJ databases">
        <title>Bradyrhizobium hipponensis sp. nov., a rhizobium isolated from a Lupinus angustifolius root nodule in Tunisia.</title>
        <authorList>
            <person name="Off K."/>
            <person name="Rejili M."/>
            <person name="Mars M."/>
            <person name="Brachmann A."/>
            <person name="Marin M."/>
        </authorList>
    </citation>
    <scope>NUCLEOTIDE SEQUENCE [LARGE SCALE GENOMIC DNA]</scope>
    <source>
        <strain evidence="2 3">CTAW71</strain>
    </source>
</reference>
<sequence length="141" mass="15473">MLTSERFNAVVIDVGRQEIEAATTRLRDFNTASFPSSESLSLYKTLLRPLERFGMSEASQIGIVPHGPLHYLPFAALSDGSKYLGERTPLFYLPSADLFGLSGSVGSPRIVPIAAFAHSRGSCPRRWCSSVEQSRPDARLN</sequence>
<comment type="caution">
    <text evidence="2">The sequence shown here is derived from an EMBL/GenBank/DDBJ whole genome shotgun (WGS) entry which is preliminary data.</text>
</comment>
<dbReference type="EMBL" id="VSSS01000057">
    <property type="protein sequence ID" value="TYL89984.1"/>
    <property type="molecule type" value="Genomic_DNA"/>
</dbReference>
<feature type="domain" description="CHAT" evidence="1">
    <location>
        <begin position="42"/>
        <end position="122"/>
    </location>
</feature>